<comment type="caution">
    <text evidence="3">The sequence shown here is derived from an EMBL/GenBank/DDBJ whole genome shotgun (WGS) entry which is preliminary data.</text>
</comment>
<dbReference type="PRINTS" id="PR00412">
    <property type="entry name" value="EPOXHYDRLASE"/>
</dbReference>
<gene>
    <name evidence="3" type="ORF">EVA99_03110</name>
</gene>
<evidence type="ECO:0000313" key="4">
    <source>
        <dbReference type="Proteomes" id="UP000320146"/>
    </source>
</evidence>
<dbReference type="GO" id="GO:0016787">
    <property type="term" value="F:hydrolase activity"/>
    <property type="evidence" value="ECO:0007669"/>
    <property type="project" value="UniProtKB-KW"/>
</dbReference>
<keyword evidence="1 3" id="KW-0378">Hydrolase</keyword>
<dbReference type="AlphaFoldDB" id="A0A520MRK8"/>
<accession>A0A520MRK8</accession>
<dbReference type="PANTHER" id="PTHR43329">
    <property type="entry name" value="EPOXIDE HYDROLASE"/>
    <property type="match status" value="1"/>
</dbReference>
<dbReference type="EMBL" id="SHBL01000023">
    <property type="protein sequence ID" value="RZO23839.1"/>
    <property type="molecule type" value="Genomic_DNA"/>
</dbReference>
<proteinExistence type="predicted"/>
<reference evidence="3 4" key="1">
    <citation type="submission" date="2019-02" db="EMBL/GenBank/DDBJ databases">
        <title>Prokaryotic population dynamics and viral predation in marine succession experiment using metagenomics: the confinement effect.</title>
        <authorList>
            <person name="Haro-Moreno J.M."/>
            <person name="Rodriguez-Valera F."/>
            <person name="Lopez-Perez M."/>
        </authorList>
    </citation>
    <scope>NUCLEOTIDE SEQUENCE [LARGE SCALE GENOMIC DNA]</scope>
    <source>
        <strain evidence="3">MED-G166</strain>
    </source>
</reference>
<dbReference type="Proteomes" id="UP000320146">
    <property type="component" value="Unassembled WGS sequence"/>
</dbReference>
<dbReference type="InterPro" id="IPR000073">
    <property type="entry name" value="AB_hydrolase_1"/>
</dbReference>
<protein>
    <submittedName>
        <fullName evidence="3">Alpha/beta hydrolase</fullName>
    </submittedName>
</protein>
<dbReference type="InterPro" id="IPR029058">
    <property type="entry name" value="AB_hydrolase_fold"/>
</dbReference>
<evidence type="ECO:0000256" key="1">
    <source>
        <dbReference type="ARBA" id="ARBA00022801"/>
    </source>
</evidence>
<evidence type="ECO:0000259" key="2">
    <source>
        <dbReference type="Pfam" id="PF00561"/>
    </source>
</evidence>
<dbReference type="Gene3D" id="3.40.50.1820">
    <property type="entry name" value="alpha/beta hydrolase"/>
    <property type="match status" value="1"/>
</dbReference>
<sequence length="342" mass="39438">MNISEHIFKSERHQTFYLAAGPEDGELIYLVHGWPDLSIGWIKQIEFLSQLGYRVIAPDMRGYGRSTIHKNHSDYCQKEIVKDMVELHKGQQHDKAIWIGHDWGSLVVWNLGLHHSKLVKGLGSLCVPFGWGGHPDSYLSHIDRELYPENEYPYGQWDYMYYYYENFALACKQMEEDPHKMIKLNFTKPSDEFKGCFNAGIGAKSMTASIRNNGGWFKHANFNGLNSIPDVPVDSDLISESEAQIYGNFLEKNGFFGPNSWYVNGEKNDQYAKELNQFTTIDCPVLFIQATYDSVLTSNFNTHNKMVCTNLTEKEVKSGHWMAREKPIETNEIIKDWIEVIK</sequence>
<dbReference type="InterPro" id="IPR000639">
    <property type="entry name" value="Epox_hydrolase-like"/>
</dbReference>
<feature type="domain" description="AB hydrolase-1" evidence="2">
    <location>
        <begin position="27"/>
        <end position="159"/>
    </location>
</feature>
<dbReference type="SUPFAM" id="SSF53474">
    <property type="entry name" value="alpha/beta-Hydrolases"/>
    <property type="match status" value="1"/>
</dbReference>
<organism evidence="3 4">
    <name type="scientific">SAR86 cluster bacterium</name>
    <dbReference type="NCBI Taxonomy" id="2030880"/>
    <lineage>
        <taxon>Bacteria</taxon>
        <taxon>Pseudomonadati</taxon>
        <taxon>Pseudomonadota</taxon>
        <taxon>Gammaproteobacteria</taxon>
        <taxon>SAR86 cluster</taxon>
    </lineage>
</organism>
<name>A0A520MRK8_9GAMM</name>
<dbReference type="Pfam" id="PF00561">
    <property type="entry name" value="Abhydrolase_1"/>
    <property type="match status" value="1"/>
</dbReference>
<evidence type="ECO:0000313" key="3">
    <source>
        <dbReference type="EMBL" id="RZO23839.1"/>
    </source>
</evidence>